<proteinExistence type="predicted"/>
<dbReference type="InterPro" id="IPR016024">
    <property type="entry name" value="ARM-type_fold"/>
</dbReference>
<comment type="subcellular location">
    <subcellularLocation>
        <location evidence="1">Nucleus</location>
    </subcellularLocation>
</comment>
<feature type="non-terminal residue" evidence="7">
    <location>
        <position position="337"/>
    </location>
</feature>
<keyword evidence="3" id="KW-0498">Mitosis</keyword>
<keyword evidence="5" id="KW-0131">Cell cycle</keyword>
<dbReference type="AlphaFoldDB" id="A0AA38F9Y4"/>
<keyword evidence="8" id="KW-1185">Reference proteome</keyword>
<evidence type="ECO:0000256" key="6">
    <source>
        <dbReference type="SAM" id="MobiDB-lite"/>
    </source>
</evidence>
<dbReference type="PANTHER" id="PTHR12663">
    <property type="entry name" value="ANDROGEN INDUCED INHIBITOR OF PROLIFERATION AS3 / PDS5-RELATED"/>
    <property type="match status" value="1"/>
</dbReference>
<dbReference type="GO" id="GO:0005634">
    <property type="term" value="C:nucleus"/>
    <property type="evidence" value="ECO:0007669"/>
    <property type="project" value="UniProtKB-SubCell"/>
</dbReference>
<dbReference type="GO" id="GO:0007064">
    <property type="term" value="P:mitotic sister chromatid cohesion"/>
    <property type="evidence" value="ECO:0007669"/>
    <property type="project" value="InterPro"/>
</dbReference>
<organism evidence="7 8">
    <name type="scientific">Taxus chinensis</name>
    <name type="common">Chinese yew</name>
    <name type="synonym">Taxus wallichiana var. chinensis</name>
    <dbReference type="NCBI Taxonomy" id="29808"/>
    <lineage>
        <taxon>Eukaryota</taxon>
        <taxon>Viridiplantae</taxon>
        <taxon>Streptophyta</taxon>
        <taxon>Embryophyta</taxon>
        <taxon>Tracheophyta</taxon>
        <taxon>Spermatophyta</taxon>
        <taxon>Pinopsida</taxon>
        <taxon>Pinidae</taxon>
        <taxon>Conifers II</taxon>
        <taxon>Cupressales</taxon>
        <taxon>Taxaceae</taxon>
        <taxon>Taxus</taxon>
    </lineage>
</organism>
<protein>
    <submittedName>
        <fullName evidence="7">Uncharacterized protein</fullName>
    </submittedName>
</protein>
<dbReference type="GO" id="GO:0000785">
    <property type="term" value="C:chromatin"/>
    <property type="evidence" value="ECO:0007669"/>
    <property type="project" value="TreeGrafter"/>
</dbReference>
<evidence type="ECO:0000313" key="8">
    <source>
        <dbReference type="Proteomes" id="UP000824469"/>
    </source>
</evidence>
<feature type="compositionally biased region" description="Basic and acidic residues" evidence="6">
    <location>
        <begin position="285"/>
        <end position="299"/>
    </location>
</feature>
<gene>
    <name evidence="7" type="ORF">KI387_041323</name>
</gene>
<keyword evidence="4" id="KW-0539">Nucleus</keyword>
<feature type="region of interest" description="Disordered" evidence="6">
    <location>
        <begin position="285"/>
        <end position="304"/>
    </location>
</feature>
<dbReference type="SUPFAM" id="SSF48371">
    <property type="entry name" value="ARM repeat"/>
    <property type="match status" value="1"/>
</dbReference>
<name>A0AA38F9Y4_TAXCH</name>
<dbReference type="EMBL" id="JAHRHJ020001107">
    <property type="protein sequence ID" value="KAH9293472.1"/>
    <property type="molecule type" value="Genomic_DNA"/>
</dbReference>
<dbReference type="PANTHER" id="PTHR12663:SF0">
    <property type="entry name" value="PRECOCIOUS DISSOCIATION OF SISTERS 5, ISOFORM A"/>
    <property type="match status" value="1"/>
</dbReference>
<evidence type="ECO:0000256" key="3">
    <source>
        <dbReference type="ARBA" id="ARBA00022776"/>
    </source>
</evidence>
<dbReference type="GO" id="GO:0006281">
    <property type="term" value="P:DNA repair"/>
    <property type="evidence" value="ECO:0007669"/>
    <property type="project" value="TreeGrafter"/>
</dbReference>
<evidence type="ECO:0000313" key="7">
    <source>
        <dbReference type="EMBL" id="KAH9293472.1"/>
    </source>
</evidence>
<dbReference type="InterPro" id="IPR039776">
    <property type="entry name" value="Pds5"/>
</dbReference>
<evidence type="ECO:0000256" key="5">
    <source>
        <dbReference type="ARBA" id="ARBA00023306"/>
    </source>
</evidence>
<evidence type="ECO:0000256" key="1">
    <source>
        <dbReference type="ARBA" id="ARBA00004123"/>
    </source>
</evidence>
<dbReference type="Pfam" id="PF20168">
    <property type="entry name" value="PDS5"/>
    <property type="match status" value="1"/>
</dbReference>
<evidence type="ECO:0000256" key="4">
    <source>
        <dbReference type="ARBA" id="ARBA00023242"/>
    </source>
</evidence>
<dbReference type="GO" id="GO:0051301">
    <property type="term" value="P:cell division"/>
    <property type="evidence" value="ECO:0007669"/>
    <property type="project" value="UniProtKB-KW"/>
</dbReference>
<keyword evidence="2" id="KW-0132">Cell division</keyword>
<accession>A0AA38F9Y4</accession>
<dbReference type="Proteomes" id="UP000824469">
    <property type="component" value="Unassembled WGS sequence"/>
</dbReference>
<comment type="caution">
    <text evidence="7">The sequence shown here is derived from an EMBL/GenBank/DDBJ whole genome shotgun (WGS) entry which is preliminary data.</text>
</comment>
<sequence>MGLTSEGELKMQLYRLGKMLDPPPLSRDGLLNILEEAANCLSMVKQSDYQVVSFAMNSLMNHLASPRFLRHSSTDVRLVVVTCISEIMRIKAPEPPYSDNIMKEIFQLMVESFKGLGDTTSALFANWATIMEIMVNIRSWVLMVDLECYELIFQMFDNFFTTIHKDHAEIVVSSMQTIMSSILNEEDDILMPLLMILFAYMRKEEREVSPATEALARGMIDQCKEKLRPYLTNDELASSEPSNVDPQDIMQDKDFLLEKDVHLFFDDCICDSEVSEEWIKDLKPKEEIKSDPQEGKESLVVEATIPGDNVGNRFEYEEGISELRHSGKWDNSHDNIS</sequence>
<evidence type="ECO:0000256" key="2">
    <source>
        <dbReference type="ARBA" id="ARBA00022618"/>
    </source>
</evidence>
<dbReference type="GO" id="GO:0035825">
    <property type="term" value="P:homologous recombination"/>
    <property type="evidence" value="ECO:0007669"/>
    <property type="project" value="UniProtKB-ARBA"/>
</dbReference>
<reference evidence="7 8" key="1">
    <citation type="journal article" date="2021" name="Nat. Plants">
        <title>The Taxus genome provides insights into paclitaxel biosynthesis.</title>
        <authorList>
            <person name="Xiong X."/>
            <person name="Gou J."/>
            <person name="Liao Q."/>
            <person name="Li Y."/>
            <person name="Zhou Q."/>
            <person name="Bi G."/>
            <person name="Li C."/>
            <person name="Du R."/>
            <person name="Wang X."/>
            <person name="Sun T."/>
            <person name="Guo L."/>
            <person name="Liang H."/>
            <person name="Lu P."/>
            <person name="Wu Y."/>
            <person name="Zhang Z."/>
            <person name="Ro D.K."/>
            <person name="Shang Y."/>
            <person name="Huang S."/>
            <person name="Yan J."/>
        </authorList>
    </citation>
    <scope>NUCLEOTIDE SEQUENCE [LARGE SCALE GENOMIC DNA]</scope>
    <source>
        <strain evidence="7">Ta-2019</strain>
    </source>
</reference>